<evidence type="ECO:0000256" key="3">
    <source>
        <dbReference type="ARBA" id="ARBA00022741"/>
    </source>
</evidence>
<comment type="subcellular location">
    <subcellularLocation>
        <location evidence="1">Cytoplasm</location>
    </subcellularLocation>
</comment>
<dbReference type="InterPro" id="IPR036181">
    <property type="entry name" value="MIT_dom_sf"/>
</dbReference>
<feature type="region of interest" description="Disordered" evidence="6">
    <location>
        <begin position="104"/>
        <end position="129"/>
    </location>
</feature>
<dbReference type="SUPFAM" id="SSF52540">
    <property type="entry name" value="P-loop containing nucleoside triphosphate hydrolases"/>
    <property type="match status" value="1"/>
</dbReference>
<dbReference type="FunFam" id="3.40.50.300:FF:001054">
    <property type="entry name" value="ATPase, AAA family, putative"/>
    <property type="match status" value="1"/>
</dbReference>
<keyword evidence="2" id="KW-0963">Cytoplasm</keyword>
<dbReference type="EMBL" id="LT841358">
    <property type="protein sequence ID" value="SMH70269.1"/>
    <property type="molecule type" value="Genomic_DNA"/>
</dbReference>
<dbReference type="InterPro" id="IPR003959">
    <property type="entry name" value="ATPase_AAA_core"/>
</dbReference>
<dbReference type="GO" id="GO:0005524">
    <property type="term" value="F:ATP binding"/>
    <property type="evidence" value="ECO:0007669"/>
    <property type="project" value="UniProtKB-KW"/>
</dbReference>
<accession>A0A2H1FC98</accession>
<evidence type="ECO:0000256" key="4">
    <source>
        <dbReference type="ARBA" id="ARBA00022840"/>
    </source>
</evidence>
<sequence length="427" mass="47808">MKSALINLTNRIIRFYSIPYLVNFRIYSDVLMSAAAQALEGAAGKYAADAIRQDGQGDKSAAAASYQRAIDALVKLIQLFPDNTLNPVYEQHCEQYKKRISELHFPSDGSSQNGNNHGNSSDHVSSNQTVSNNNLENMIIKEKPNVNWKEVIGLEDVKVALRESIVYPAKKPELFTLGWPRGILLYGPPGCGKTMLAAATASEIDGYFINVDAASMMSKWLGDAEKNVSQLFHMARDLSKKENVPVIMLIDEVDSLLGNSQNENGGEIRVKNQFLTEMDGVNDKGKNLQTYVIAATNKPWKLDWAFLRRFSKRIYIPLPALETRQNLFSLYLSKLKKDSSVEASQLAQLIDGYSASDIRDICQSVQLSVIDEFFSLAESRGNTDLTHVQLRDVTMDDFKKIIKKRRPSVSPGMIQEYSNWTRDFSAS</sequence>
<dbReference type="InterPro" id="IPR015415">
    <property type="entry name" value="Spast_Vps4_C"/>
</dbReference>
<dbReference type="PANTHER" id="PTHR23074:SF83">
    <property type="entry name" value="VACUOLAR PROTEIN SORTING-ASSOCIATED PROTEIN 4A"/>
    <property type="match status" value="1"/>
</dbReference>
<keyword evidence="4 5" id="KW-0067">ATP-binding</keyword>
<evidence type="ECO:0000313" key="8">
    <source>
        <dbReference type="EMBL" id="SMH70269.1"/>
    </source>
</evidence>
<dbReference type="GO" id="GO:0016887">
    <property type="term" value="F:ATP hydrolysis activity"/>
    <property type="evidence" value="ECO:0007669"/>
    <property type="project" value="InterPro"/>
</dbReference>
<name>A0A2H1FC98_9ARCH</name>
<feature type="compositionally biased region" description="Low complexity" evidence="6">
    <location>
        <begin position="107"/>
        <end position="127"/>
    </location>
</feature>
<dbReference type="InterPro" id="IPR003960">
    <property type="entry name" value="ATPase_AAA_CS"/>
</dbReference>
<evidence type="ECO:0000256" key="2">
    <source>
        <dbReference type="ARBA" id="ARBA00022490"/>
    </source>
</evidence>
<dbReference type="Proteomes" id="UP000230607">
    <property type="component" value="Chromosome 1"/>
</dbReference>
<dbReference type="PANTHER" id="PTHR23074">
    <property type="entry name" value="AAA DOMAIN-CONTAINING"/>
    <property type="match status" value="1"/>
</dbReference>
<evidence type="ECO:0000256" key="6">
    <source>
        <dbReference type="SAM" id="MobiDB-lite"/>
    </source>
</evidence>
<gene>
    <name evidence="8" type="ORF">NCS_10076</name>
</gene>
<dbReference type="PROSITE" id="PS00674">
    <property type="entry name" value="AAA"/>
    <property type="match status" value="1"/>
</dbReference>
<evidence type="ECO:0000313" key="9">
    <source>
        <dbReference type="Proteomes" id="UP000230607"/>
    </source>
</evidence>
<dbReference type="InterPro" id="IPR027417">
    <property type="entry name" value="P-loop_NTPase"/>
</dbReference>
<dbReference type="SMART" id="SM00382">
    <property type="entry name" value="AAA"/>
    <property type="match status" value="1"/>
</dbReference>
<dbReference type="Pfam" id="PF00004">
    <property type="entry name" value="AAA"/>
    <property type="match status" value="1"/>
</dbReference>
<proteinExistence type="inferred from homology"/>
<dbReference type="AlphaFoldDB" id="A0A2H1FC98"/>
<keyword evidence="9" id="KW-1185">Reference proteome</keyword>
<evidence type="ECO:0000256" key="5">
    <source>
        <dbReference type="RuleBase" id="RU003651"/>
    </source>
</evidence>
<keyword evidence="3 5" id="KW-0547">Nucleotide-binding</keyword>
<dbReference type="InterPro" id="IPR003593">
    <property type="entry name" value="AAA+_ATPase"/>
</dbReference>
<comment type="similarity">
    <text evidence="5">Belongs to the AAA ATPase family.</text>
</comment>
<feature type="domain" description="AAA+ ATPase" evidence="7">
    <location>
        <begin position="179"/>
        <end position="320"/>
    </location>
</feature>
<dbReference type="Gene3D" id="3.40.50.300">
    <property type="entry name" value="P-loop containing nucleotide triphosphate hydrolases"/>
    <property type="match status" value="1"/>
</dbReference>
<dbReference type="GO" id="GO:0005737">
    <property type="term" value="C:cytoplasm"/>
    <property type="evidence" value="ECO:0007669"/>
    <property type="project" value="UniProtKB-SubCell"/>
</dbReference>
<reference evidence="9" key="1">
    <citation type="submission" date="2017-03" db="EMBL/GenBank/DDBJ databases">
        <authorList>
            <person name="Herbold C."/>
        </authorList>
    </citation>
    <scope>NUCLEOTIDE SEQUENCE [LARGE SCALE GENOMIC DNA]</scope>
</reference>
<dbReference type="Gene3D" id="1.20.58.80">
    <property type="entry name" value="Phosphotransferase system, lactose/cellobiose-type IIA subunit"/>
    <property type="match status" value="1"/>
</dbReference>
<organism evidence="8 9">
    <name type="scientific">Candidatus Nitrosotalea okcheonensis</name>
    <dbReference type="NCBI Taxonomy" id="1903276"/>
    <lineage>
        <taxon>Archaea</taxon>
        <taxon>Nitrososphaerota</taxon>
        <taxon>Nitrososphaeria</taxon>
        <taxon>Nitrosotaleales</taxon>
        <taxon>Nitrosotaleaceae</taxon>
        <taxon>Nitrosotalea</taxon>
    </lineage>
</organism>
<dbReference type="Gene3D" id="1.10.8.60">
    <property type="match status" value="1"/>
</dbReference>
<dbReference type="Pfam" id="PF09336">
    <property type="entry name" value="Vps4_C"/>
    <property type="match status" value="1"/>
</dbReference>
<evidence type="ECO:0000259" key="7">
    <source>
        <dbReference type="SMART" id="SM00382"/>
    </source>
</evidence>
<dbReference type="InterPro" id="IPR050304">
    <property type="entry name" value="MT-severing_AAA_ATPase"/>
</dbReference>
<dbReference type="SUPFAM" id="SSF116846">
    <property type="entry name" value="MIT domain"/>
    <property type="match status" value="1"/>
</dbReference>
<evidence type="ECO:0000256" key="1">
    <source>
        <dbReference type="ARBA" id="ARBA00004496"/>
    </source>
</evidence>
<protein>
    <submittedName>
        <fullName evidence="8">AAA ATPase central domain protein</fullName>
    </submittedName>
</protein>